<name>A0A176JZN2_9BACT</name>
<dbReference type="OrthoDB" id="9807975at2"/>
<dbReference type="STRING" id="1453497.AT15_02095"/>
<dbReference type="SUPFAM" id="SSF52833">
    <property type="entry name" value="Thioredoxin-like"/>
    <property type="match status" value="1"/>
</dbReference>
<gene>
    <name evidence="1" type="ORF">AT15_02095</name>
</gene>
<accession>A0A176JZN2</accession>
<reference evidence="1 2" key="1">
    <citation type="submission" date="2014-02" db="EMBL/GenBank/DDBJ databases">
        <title>Kosmotoga genome sequencing.</title>
        <authorList>
            <person name="Pollo S.M."/>
            <person name="Charchuk R."/>
            <person name="Nesbo C.L."/>
        </authorList>
    </citation>
    <scope>NUCLEOTIDE SEQUENCE [LARGE SCALE GENOMIC DNA]</scope>
    <source>
        <strain evidence="1 2">S304</strain>
    </source>
</reference>
<dbReference type="RefSeq" id="WP_068348187.1">
    <property type="nucleotide sequence ID" value="NZ_JFHK01000018.1"/>
</dbReference>
<protein>
    <recommendedName>
        <fullName evidence="3">NADH dehydrogenase</fullName>
    </recommendedName>
</protein>
<dbReference type="InterPro" id="IPR036249">
    <property type="entry name" value="Thioredoxin-like_sf"/>
</dbReference>
<comment type="caution">
    <text evidence="1">The sequence shown here is derived from an EMBL/GenBank/DDBJ whole genome shotgun (WGS) entry which is preliminary data.</text>
</comment>
<sequence>MVVKICMGSSCHLKGSYKVVQKLKELQKELPELQLVGSLCFGNCMNGINIEIDGEIFSDIKAENVVETVKNYIKKRDEVNG</sequence>
<evidence type="ECO:0000313" key="2">
    <source>
        <dbReference type="Proteomes" id="UP000077339"/>
    </source>
</evidence>
<dbReference type="Pfam" id="PF01257">
    <property type="entry name" value="2Fe-2S_thioredx"/>
    <property type="match status" value="1"/>
</dbReference>
<evidence type="ECO:0008006" key="3">
    <source>
        <dbReference type="Google" id="ProtNLM"/>
    </source>
</evidence>
<dbReference type="EMBL" id="JFHK01000018">
    <property type="protein sequence ID" value="OAA29488.1"/>
    <property type="molecule type" value="Genomic_DNA"/>
</dbReference>
<organism evidence="1 2">
    <name type="scientific">Kosmotoga arenicorallina S304</name>
    <dbReference type="NCBI Taxonomy" id="1453497"/>
    <lineage>
        <taxon>Bacteria</taxon>
        <taxon>Thermotogati</taxon>
        <taxon>Thermotogota</taxon>
        <taxon>Thermotogae</taxon>
        <taxon>Kosmotogales</taxon>
        <taxon>Kosmotogaceae</taxon>
        <taxon>Kosmotoga</taxon>
    </lineage>
</organism>
<dbReference type="PATRIC" id="fig|1453497.3.peg.417"/>
<proteinExistence type="predicted"/>
<dbReference type="Gene3D" id="3.40.30.10">
    <property type="entry name" value="Glutaredoxin"/>
    <property type="match status" value="1"/>
</dbReference>
<dbReference type="CDD" id="cd02980">
    <property type="entry name" value="TRX_Fd_family"/>
    <property type="match status" value="1"/>
</dbReference>
<dbReference type="Proteomes" id="UP000077339">
    <property type="component" value="Unassembled WGS sequence"/>
</dbReference>
<evidence type="ECO:0000313" key="1">
    <source>
        <dbReference type="EMBL" id="OAA29488.1"/>
    </source>
</evidence>
<dbReference type="AlphaFoldDB" id="A0A176JZN2"/>
<keyword evidence="2" id="KW-1185">Reference proteome</keyword>